<reference evidence="1 2" key="1">
    <citation type="journal article" date="2008" name="Proc. Natl. Acad. Sci. U.S.A.">
        <title>Niche adaptation and genome expansion in the chlorophyll d-producing cyanobacterium Acaryochloris marina.</title>
        <authorList>
            <person name="Swingley W.D."/>
            <person name="Chen M."/>
            <person name="Cheung P.C."/>
            <person name="Conrad A.L."/>
            <person name="Dejesa L.C."/>
            <person name="Hao J."/>
            <person name="Honchak B.M."/>
            <person name="Karbach L.E."/>
            <person name="Kurdoglu A."/>
            <person name="Lahiri S."/>
            <person name="Mastrian S.D."/>
            <person name="Miyashita H."/>
            <person name="Page L."/>
            <person name="Ramakrishna P."/>
            <person name="Satoh S."/>
            <person name="Sattley W.M."/>
            <person name="Shimada Y."/>
            <person name="Taylor H.L."/>
            <person name="Tomo T."/>
            <person name="Tsuchiya T."/>
            <person name="Wang Z.T."/>
            <person name="Raymond J."/>
            <person name="Mimuro M."/>
            <person name="Blankenship R.E."/>
            <person name="Touchman J.W."/>
        </authorList>
    </citation>
    <scope>NUCLEOTIDE SEQUENCE [LARGE SCALE GENOMIC DNA]</scope>
    <source>
        <strain evidence="2">MBIC 11017</strain>
    </source>
</reference>
<accession>B0CC29</accession>
<evidence type="ECO:0000313" key="1">
    <source>
        <dbReference type="EMBL" id="ABW25571.1"/>
    </source>
</evidence>
<dbReference type="GO" id="GO:0005506">
    <property type="term" value="F:iron ion binding"/>
    <property type="evidence" value="ECO:0007669"/>
    <property type="project" value="UniProtKB-ARBA"/>
</dbReference>
<dbReference type="HOGENOM" id="CLU_048953_8_1_3"/>
<dbReference type="STRING" id="329726.AM1_0519"/>
<evidence type="ECO:0000313" key="2">
    <source>
        <dbReference type="Proteomes" id="UP000000268"/>
    </source>
</evidence>
<sequence>MRPQALSTMQWEPLEQSLSAQQRALLPTDQDIAFYRQHGWFVTPPVISDDIIEQAIAGAERYYQGERDAVLPVNEGFSDWQPRDGLDLVRNNEFVSLQSQALRQLALQPVVGAIAAKLAGTQQIRLLDDQLVYKPPQDHTAQTSVGWHADRAYWANCTSDQLLTAWIPFHDCDIDMGPLVVIDGSHQWSGLEHLRGFHRTDLTQLSAQLQQMGIDHSIKEIPLALRKGQVSFHNCWTIHGSYPNRSQRTRLAIAVHLQDAANHYRPYQNDQGQAIHMFDEQLCRTLPNGDPDFSDPSVFPKLWSEP</sequence>
<dbReference type="EMBL" id="CP000828">
    <property type="protein sequence ID" value="ABW25571.1"/>
    <property type="molecule type" value="Genomic_DNA"/>
</dbReference>
<gene>
    <name evidence="1" type="primary">phyH</name>
    <name evidence="1" type="ordered locus">AM1_0519</name>
</gene>
<proteinExistence type="predicted"/>
<keyword evidence="1" id="KW-0560">Oxidoreductase</keyword>
<dbReference type="eggNOG" id="COG5285">
    <property type="taxonomic scope" value="Bacteria"/>
</dbReference>
<organism evidence="1 2">
    <name type="scientific">Acaryochloris marina (strain MBIC 11017)</name>
    <dbReference type="NCBI Taxonomy" id="329726"/>
    <lineage>
        <taxon>Bacteria</taxon>
        <taxon>Bacillati</taxon>
        <taxon>Cyanobacteriota</taxon>
        <taxon>Cyanophyceae</taxon>
        <taxon>Acaryochloridales</taxon>
        <taxon>Acaryochloridaceae</taxon>
        <taxon>Acaryochloris</taxon>
    </lineage>
</organism>
<dbReference type="PANTHER" id="PTHR20883:SF48">
    <property type="entry name" value="ECTOINE DIOXYGENASE"/>
    <property type="match status" value="1"/>
</dbReference>
<dbReference type="OrthoDB" id="9814777at2"/>
<protein>
    <submittedName>
        <fullName evidence="1">Phytanoyl-CoA dioxygenase (PhyH), putative</fullName>
    </submittedName>
</protein>
<dbReference type="AlphaFoldDB" id="B0CC29"/>
<dbReference type="Pfam" id="PF05721">
    <property type="entry name" value="PhyH"/>
    <property type="match status" value="1"/>
</dbReference>
<dbReference type="RefSeq" id="WP_012161175.1">
    <property type="nucleotide sequence ID" value="NC_009925.1"/>
</dbReference>
<keyword evidence="1" id="KW-0223">Dioxygenase</keyword>
<name>B0CC29_ACAM1</name>
<dbReference type="SUPFAM" id="SSF51197">
    <property type="entry name" value="Clavaminate synthase-like"/>
    <property type="match status" value="1"/>
</dbReference>
<dbReference type="Proteomes" id="UP000000268">
    <property type="component" value="Chromosome"/>
</dbReference>
<dbReference type="PANTHER" id="PTHR20883">
    <property type="entry name" value="PHYTANOYL-COA DIOXYGENASE DOMAIN CONTAINING 1"/>
    <property type="match status" value="1"/>
</dbReference>
<dbReference type="GO" id="GO:0016706">
    <property type="term" value="F:2-oxoglutarate-dependent dioxygenase activity"/>
    <property type="evidence" value="ECO:0007669"/>
    <property type="project" value="UniProtKB-ARBA"/>
</dbReference>
<dbReference type="InterPro" id="IPR008775">
    <property type="entry name" value="Phytyl_CoA_dOase-like"/>
</dbReference>
<dbReference type="KEGG" id="amr:AM1_0519"/>
<keyword evidence="2" id="KW-1185">Reference proteome</keyword>
<dbReference type="Gene3D" id="2.60.120.620">
    <property type="entry name" value="q2cbj1_9rhob like domain"/>
    <property type="match status" value="1"/>
</dbReference>